<keyword evidence="1" id="KW-0175">Coiled coil</keyword>
<dbReference type="SUPFAM" id="SSF53098">
    <property type="entry name" value="Ribonuclease H-like"/>
    <property type="match status" value="1"/>
</dbReference>
<dbReference type="InterPro" id="IPR002156">
    <property type="entry name" value="RNaseH_domain"/>
</dbReference>
<dbReference type="PROSITE" id="PS50879">
    <property type="entry name" value="RNASE_H_1"/>
    <property type="match status" value="1"/>
</dbReference>
<feature type="domain" description="Reverse transcriptase" evidence="2">
    <location>
        <begin position="306"/>
        <end position="587"/>
    </location>
</feature>
<name>A0A6D2J4D1_9BRAS</name>
<dbReference type="InterPro" id="IPR044730">
    <property type="entry name" value="RNase_H-like_dom_plant"/>
</dbReference>
<dbReference type="InterPro" id="IPR036397">
    <property type="entry name" value="RNaseH_sf"/>
</dbReference>
<dbReference type="AlphaFoldDB" id="A0A6D2J4D1"/>
<comment type="caution">
    <text evidence="4">The sequence shown here is derived from an EMBL/GenBank/DDBJ whole genome shotgun (WGS) entry which is preliminary data.</text>
</comment>
<dbReference type="GO" id="GO:0003676">
    <property type="term" value="F:nucleic acid binding"/>
    <property type="evidence" value="ECO:0007669"/>
    <property type="project" value="InterPro"/>
</dbReference>
<accession>A0A6D2J4D1</accession>
<dbReference type="GO" id="GO:0004523">
    <property type="term" value="F:RNA-DNA hybrid ribonuclease activity"/>
    <property type="evidence" value="ECO:0007669"/>
    <property type="project" value="InterPro"/>
</dbReference>
<evidence type="ECO:0000256" key="1">
    <source>
        <dbReference type="SAM" id="Coils"/>
    </source>
</evidence>
<evidence type="ECO:0000313" key="5">
    <source>
        <dbReference type="Proteomes" id="UP000467841"/>
    </source>
</evidence>
<keyword evidence="5" id="KW-1185">Reference proteome</keyword>
<evidence type="ECO:0000259" key="3">
    <source>
        <dbReference type="PROSITE" id="PS50879"/>
    </source>
</evidence>
<dbReference type="CDD" id="cd06222">
    <property type="entry name" value="RNase_H_like"/>
    <property type="match status" value="1"/>
</dbReference>
<dbReference type="PANTHER" id="PTHR33116">
    <property type="entry name" value="REVERSE TRANSCRIPTASE ZINC-BINDING DOMAIN-CONTAINING PROTEIN-RELATED-RELATED"/>
    <property type="match status" value="1"/>
</dbReference>
<evidence type="ECO:0000313" key="4">
    <source>
        <dbReference type="EMBL" id="CAA7036314.1"/>
    </source>
</evidence>
<dbReference type="CDD" id="cd01650">
    <property type="entry name" value="RT_nLTR_like"/>
    <property type="match status" value="1"/>
</dbReference>
<dbReference type="InterPro" id="IPR026960">
    <property type="entry name" value="RVT-Znf"/>
</dbReference>
<organism evidence="4 5">
    <name type="scientific">Microthlaspi erraticum</name>
    <dbReference type="NCBI Taxonomy" id="1685480"/>
    <lineage>
        <taxon>Eukaryota</taxon>
        <taxon>Viridiplantae</taxon>
        <taxon>Streptophyta</taxon>
        <taxon>Embryophyta</taxon>
        <taxon>Tracheophyta</taxon>
        <taxon>Spermatophyta</taxon>
        <taxon>Magnoliopsida</taxon>
        <taxon>eudicotyledons</taxon>
        <taxon>Gunneridae</taxon>
        <taxon>Pentapetalae</taxon>
        <taxon>rosids</taxon>
        <taxon>malvids</taxon>
        <taxon>Brassicales</taxon>
        <taxon>Brassicaceae</taxon>
        <taxon>Coluteocarpeae</taxon>
        <taxon>Microthlaspi</taxon>
    </lineage>
</organism>
<dbReference type="PROSITE" id="PS50878">
    <property type="entry name" value="RT_POL"/>
    <property type="match status" value="1"/>
</dbReference>
<protein>
    <recommendedName>
        <fullName evidence="6">Reverse transcriptase domain-containing protein</fullName>
    </recommendedName>
</protein>
<dbReference type="EMBL" id="CACVBM020001163">
    <property type="protein sequence ID" value="CAA7036314.1"/>
    <property type="molecule type" value="Genomic_DNA"/>
</dbReference>
<dbReference type="SUPFAM" id="SSF56672">
    <property type="entry name" value="DNA/RNA polymerases"/>
    <property type="match status" value="1"/>
</dbReference>
<gene>
    <name evidence="4" type="ORF">MERR_LOCUS23549</name>
</gene>
<dbReference type="Pfam" id="PF13456">
    <property type="entry name" value="RVT_3"/>
    <property type="match status" value="1"/>
</dbReference>
<dbReference type="OrthoDB" id="1100040at2759"/>
<proteinExistence type="predicted"/>
<evidence type="ECO:0008006" key="6">
    <source>
        <dbReference type="Google" id="ProtNLM"/>
    </source>
</evidence>
<sequence length="1203" mass="138336">MGFGGNQFTWKRGREERFFVAKRLDRILCCAHTRLKWQEATVTHLPFFSSDHSAMYLQLAPKVNGNAGRRPFRFEAAWLSHPSFKELLVASWDAHIDTRRALGKLEVVLRKWNREVFGDVQRRKESLVREIKEVQDELEHRQSDALIQREAELVQEFDIVLEQEETIWFQKSREKWVAHGDRNTTFFHASTIVRRRRNRIEMLKNEEGIWLSSTPELEKLAIDYFQRLYSMDDVDEVVEALPMDGFTELNNEDIRGLEKTFTEEEIVTAVRSMGRFKAPGPDGYQPVFYQQCWMEVGDSVTRFVLEFFRTGELPQDTNDAIVVLLAKVASPEKIQQFRPISLCNVLFKIITKTMVGRMKRVMTKLIGPAQSSFIPGRLSTDNVVIVQEAVHSMRQKKGKKGWMLLKLDLEKAYDRIRWDFLENTLHAANLPEKWVKWIMQCVSGPSMSLLWNGEKTESFKPLRGLRQGDPLSPYLFVMCMERLCHLIERSIDEKEWKRISLSRGGPKLSHICFADDLILFAEASVGQIRVIRRVLEKFCKASGQKVSLDKSKIFFSENVSRELCSAISAESGIQATRELGRYLGMPILQKRINKETFGSVLERVSSKLASWKGRMLSLAGRITLTKAVISSVPVHTMSSIKLPESMVKSLDRVSRDFVWGSTLEKRKQHLVGWDRICLPKSEGGLGIRKSGAMNMALVAKVGWRVLHDTTSLWARVLRGKYKIGDIRDARWTEVKGTWSSTWRSIAAGIRLVIKPAHGWVVGDGRDIRFWTDRWLLGEPLIDSVIAEVPEVFKNMTLRDLWIDGTGWDLLRIAPFVTLEKRLEMSVVVVNTITGRRDRLSWPETSDDRFTVASVYRFLTRDGSFKPDMDLFFKKIWRVSAPERIRVFLWLVGNQEIMTNKERFRRHIGDTEICQVCKSGVESIIHVLRDCPAMQGIWRRIVPHANLQTFFDMSLFEWLFVNMSNDIEVAGRVWSTMFSVGVWWAWKWRCGNVFGETMLWRDKVKFVKDYATEVQRSMVASSTTGAVNREERMISWMPPLVGWTKLNTDGASHGNPRSATAGGVLRDGEAKWCGGFALNIGRCTAPMAELWGLYYGLCIAWEKVIERLNVEVDSSMVVGFMKTGISDTHPLSFLVHLCQGLLSKDWEVRISYVYREANRLADGLANYAFSLSLGLHTFDVVPPDLLSVIREDEFGLSHSRYVRV</sequence>
<evidence type="ECO:0000259" key="2">
    <source>
        <dbReference type="PROSITE" id="PS50878"/>
    </source>
</evidence>
<feature type="domain" description="RNase H type-1" evidence="3">
    <location>
        <begin position="1039"/>
        <end position="1169"/>
    </location>
</feature>
<dbReference type="PANTHER" id="PTHR33116:SF70">
    <property type="entry name" value="NON-LTR RETROELEMENT REVERSE TRANSCRIPTASE-LIKE PROTEIN"/>
    <property type="match status" value="1"/>
</dbReference>
<dbReference type="Pfam" id="PF13966">
    <property type="entry name" value="zf-RVT"/>
    <property type="match status" value="1"/>
</dbReference>
<dbReference type="Proteomes" id="UP000467841">
    <property type="component" value="Unassembled WGS sequence"/>
</dbReference>
<dbReference type="InterPro" id="IPR000477">
    <property type="entry name" value="RT_dom"/>
</dbReference>
<dbReference type="Pfam" id="PF00078">
    <property type="entry name" value="RVT_1"/>
    <property type="match status" value="1"/>
</dbReference>
<dbReference type="InterPro" id="IPR043502">
    <property type="entry name" value="DNA/RNA_pol_sf"/>
</dbReference>
<feature type="coiled-coil region" evidence="1">
    <location>
        <begin position="117"/>
        <end position="144"/>
    </location>
</feature>
<reference evidence="4" key="1">
    <citation type="submission" date="2020-01" db="EMBL/GenBank/DDBJ databases">
        <authorList>
            <person name="Mishra B."/>
        </authorList>
    </citation>
    <scope>NUCLEOTIDE SEQUENCE [LARGE SCALE GENOMIC DNA]</scope>
</reference>
<dbReference type="Gene3D" id="3.30.420.10">
    <property type="entry name" value="Ribonuclease H-like superfamily/Ribonuclease H"/>
    <property type="match status" value="1"/>
</dbReference>
<dbReference type="InterPro" id="IPR012337">
    <property type="entry name" value="RNaseH-like_sf"/>
</dbReference>